<dbReference type="PANTHER" id="PTHR30153">
    <property type="entry name" value="REPLICATIVE DNA HELICASE DNAB"/>
    <property type="match status" value="1"/>
</dbReference>
<reference evidence="5 6" key="1">
    <citation type="submission" date="2020-11" db="EMBL/GenBank/DDBJ databases">
        <title>Enhanced detection system for hospital associated transmission using whole genome sequencing surveillance.</title>
        <authorList>
            <person name="Harrison L.H."/>
            <person name="Van Tyne D."/>
            <person name="Marsh J.W."/>
            <person name="Griffith M.P."/>
            <person name="Snyder D.J."/>
            <person name="Cooper V.S."/>
            <person name="Mustapha M."/>
        </authorList>
    </citation>
    <scope>NUCLEOTIDE SEQUENCE [LARGE SCALE GENOMIC DNA]</scope>
    <source>
        <strain evidence="5 6">PSA00705</strain>
    </source>
</reference>
<feature type="non-terminal residue" evidence="5">
    <location>
        <position position="101"/>
    </location>
</feature>
<keyword evidence="5" id="KW-0347">Helicase</keyword>
<keyword evidence="5" id="KW-0067">ATP-binding</keyword>
<keyword evidence="2" id="KW-0235">DNA replication</keyword>
<evidence type="ECO:0000256" key="1">
    <source>
        <dbReference type="ARBA" id="ARBA00022515"/>
    </source>
</evidence>
<name>A0ABS0KVC4_PSENT</name>
<proteinExistence type="predicted"/>
<keyword evidence="5" id="KW-0547">Nucleotide-binding</keyword>
<keyword evidence="1" id="KW-0639">Primosome</keyword>
<dbReference type="InterPro" id="IPR007693">
    <property type="entry name" value="DNA_helicase_DnaB-like_N"/>
</dbReference>
<dbReference type="RefSeq" id="WP_331274365.1">
    <property type="nucleotide sequence ID" value="NZ_JADTFC010000180.1"/>
</dbReference>
<evidence type="ECO:0000313" key="5">
    <source>
        <dbReference type="EMBL" id="MBG6292045.1"/>
    </source>
</evidence>
<keyword evidence="3" id="KW-0238">DNA-binding</keyword>
<feature type="domain" description="DNA helicase DnaB-like N-terminal" evidence="4">
    <location>
        <begin position="5"/>
        <end position="100"/>
    </location>
</feature>
<accession>A0ABS0KVC4</accession>
<dbReference type="SUPFAM" id="SSF48024">
    <property type="entry name" value="N-terminal domain of DnaB helicase"/>
    <property type="match status" value="1"/>
</dbReference>
<dbReference type="Gene3D" id="1.10.860.10">
    <property type="entry name" value="DNAb Helicase, Chain A"/>
    <property type="match status" value="1"/>
</dbReference>
<dbReference type="GO" id="GO:0004386">
    <property type="term" value="F:helicase activity"/>
    <property type="evidence" value="ECO:0007669"/>
    <property type="project" value="UniProtKB-KW"/>
</dbReference>
<sequence length="101" mass="11024">MSRDLHSVEAEHGVLGALLIGAAQNDQALVDQIVEQLKPADFYFDDNAVLFQTIADLHAEGVPVDPVTVAQVRPTLPSEAKTLEYAFSIHRNVPSTANWKT</sequence>
<dbReference type="EMBL" id="JADTFC010000180">
    <property type="protein sequence ID" value="MBG6292045.1"/>
    <property type="molecule type" value="Genomic_DNA"/>
</dbReference>
<comment type="caution">
    <text evidence="5">The sequence shown here is derived from an EMBL/GenBank/DDBJ whole genome shotgun (WGS) entry which is preliminary data.</text>
</comment>
<protein>
    <submittedName>
        <fullName evidence="5">Replicative DNA helicase</fullName>
    </submittedName>
</protein>
<dbReference type="Pfam" id="PF00772">
    <property type="entry name" value="DnaB"/>
    <property type="match status" value="1"/>
</dbReference>
<evidence type="ECO:0000256" key="3">
    <source>
        <dbReference type="ARBA" id="ARBA00023125"/>
    </source>
</evidence>
<gene>
    <name evidence="5" type="ORF">I5I61_31730</name>
</gene>
<dbReference type="Proteomes" id="UP000608450">
    <property type="component" value="Unassembled WGS sequence"/>
</dbReference>
<keyword evidence="6" id="KW-1185">Reference proteome</keyword>
<dbReference type="InterPro" id="IPR016136">
    <property type="entry name" value="DNA_helicase_N/primase_C"/>
</dbReference>
<organism evidence="5 6">
    <name type="scientific">Pseudomonas nitroreducens</name>
    <dbReference type="NCBI Taxonomy" id="46680"/>
    <lineage>
        <taxon>Bacteria</taxon>
        <taxon>Pseudomonadati</taxon>
        <taxon>Pseudomonadota</taxon>
        <taxon>Gammaproteobacteria</taxon>
        <taxon>Pseudomonadales</taxon>
        <taxon>Pseudomonadaceae</taxon>
        <taxon>Pseudomonas</taxon>
    </lineage>
</organism>
<dbReference type="InterPro" id="IPR036185">
    <property type="entry name" value="DNA_heli_DnaB-like_N_sf"/>
</dbReference>
<dbReference type="PANTHER" id="PTHR30153:SF2">
    <property type="entry name" value="REPLICATIVE DNA HELICASE"/>
    <property type="match status" value="1"/>
</dbReference>
<evidence type="ECO:0000256" key="2">
    <source>
        <dbReference type="ARBA" id="ARBA00022705"/>
    </source>
</evidence>
<evidence type="ECO:0000259" key="4">
    <source>
        <dbReference type="Pfam" id="PF00772"/>
    </source>
</evidence>
<evidence type="ECO:0000313" key="6">
    <source>
        <dbReference type="Proteomes" id="UP000608450"/>
    </source>
</evidence>
<keyword evidence="5" id="KW-0378">Hydrolase</keyword>